<dbReference type="GO" id="GO:0005901">
    <property type="term" value="C:caveola"/>
    <property type="evidence" value="ECO:0007669"/>
    <property type="project" value="TreeGrafter"/>
</dbReference>
<keyword evidence="13" id="KW-1003">Cell membrane</keyword>
<dbReference type="GO" id="GO:0005041">
    <property type="term" value="F:low-density lipoprotein particle receptor activity"/>
    <property type="evidence" value="ECO:0007669"/>
    <property type="project" value="TreeGrafter"/>
</dbReference>
<keyword evidence="19" id="KW-0333">Golgi apparatus</keyword>
<comment type="catalytic activity">
    <reaction evidence="4">
        <text>tetradecanoate(out) = tetradecanoate(in)</text>
        <dbReference type="Rhea" id="RHEA:45252"/>
        <dbReference type="ChEBI" id="CHEBI:30807"/>
    </reaction>
    <physiologicalReaction direction="left-to-right" evidence="4">
        <dbReference type="Rhea" id="RHEA:45253"/>
    </physiologicalReaction>
</comment>
<evidence type="ECO:0000256" key="2">
    <source>
        <dbReference type="ARBA" id="ARBA00000626"/>
    </source>
</evidence>
<keyword evidence="22" id="KW-0564">Palmitate</keyword>
<dbReference type="Proteomes" id="UP000694559">
    <property type="component" value="Unplaced"/>
</dbReference>
<dbReference type="InterPro" id="IPR002159">
    <property type="entry name" value="CD36_fam"/>
</dbReference>
<evidence type="ECO:0000256" key="5">
    <source>
        <dbReference type="ARBA" id="ARBA00001892"/>
    </source>
</evidence>
<dbReference type="GO" id="GO:0044539">
    <property type="term" value="P:long-chain fatty acid import into cell"/>
    <property type="evidence" value="ECO:0007669"/>
    <property type="project" value="TreeGrafter"/>
</dbReference>
<evidence type="ECO:0000256" key="11">
    <source>
        <dbReference type="ARBA" id="ARBA00020772"/>
    </source>
</evidence>
<feature type="disulfide bond" evidence="32">
    <location>
        <begin position="315"/>
        <end position="324"/>
    </location>
</feature>
<dbReference type="GO" id="GO:0005794">
    <property type="term" value="C:Golgi apparatus"/>
    <property type="evidence" value="ECO:0007669"/>
    <property type="project" value="UniProtKB-SubCell"/>
</dbReference>
<dbReference type="OMA" id="NIMEHED"/>
<comment type="catalytic activity">
    <reaction evidence="3">
        <text>hexadecanoate(out) = hexadecanoate(in)</text>
        <dbReference type="Rhea" id="RHEA:45256"/>
        <dbReference type="ChEBI" id="CHEBI:7896"/>
    </reaction>
    <physiologicalReaction direction="left-to-right" evidence="3">
        <dbReference type="Rhea" id="RHEA:45257"/>
    </physiologicalReaction>
</comment>
<dbReference type="GeneTree" id="ENSGT00940000153372"/>
<dbReference type="InterPro" id="IPR005428">
    <property type="entry name" value="CD36/SCARB1/SNMP1"/>
</dbReference>
<evidence type="ECO:0000256" key="24">
    <source>
        <dbReference type="ARBA" id="ARBA00023170"/>
    </source>
</evidence>
<evidence type="ECO:0000256" key="31">
    <source>
        <dbReference type="ARBA" id="ARBA00032780"/>
    </source>
</evidence>
<feature type="transmembrane region" description="Helical" evidence="33">
    <location>
        <begin position="7"/>
        <end position="27"/>
    </location>
</feature>
<evidence type="ECO:0000256" key="22">
    <source>
        <dbReference type="ARBA" id="ARBA00023139"/>
    </source>
</evidence>
<dbReference type="PANTHER" id="PTHR11923">
    <property type="entry name" value="SCAVENGER RECEPTOR CLASS B TYPE-1 SR-B1"/>
    <property type="match status" value="1"/>
</dbReference>
<dbReference type="PRINTS" id="PR01610">
    <property type="entry name" value="CD36ANTIGEN"/>
</dbReference>
<comment type="similarity">
    <text evidence="10">Belongs to the CD36 family.</text>
</comment>
<accession>A0A8C6XV10</accession>
<evidence type="ECO:0000256" key="6">
    <source>
        <dbReference type="ARBA" id="ARBA00004221"/>
    </source>
</evidence>
<evidence type="ECO:0000256" key="29">
    <source>
        <dbReference type="ARBA" id="ARBA00031821"/>
    </source>
</evidence>
<evidence type="ECO:0000256" key="27">
    <source>
        <dbReference type="ARBA" id="ARBA00023949"/>
    </source>
</evidence>
<evidence type="ECO:0000256" key="7">
    <source>
        <dbReference type="ARBA" id="ARBA00004285"/>
    </source>
</evidence>
<evidence type="ECO:0000256" key="13">
    <source>
        <dbReference type="ARBA" id="ARBA00022475"/>
    </source>
</evidence>
<comment type="catalytic activity">
    <reaction evidence="5">
        <text>butanoate(out) = butanoate(in)</text>
        <dbReference type="Rhea" id="RHEA:45248"/>
        <dbReference type="ChEBI" id="CHEBI:17968"/>
    </reaction>
    <physiologicalReaction direction="left-to-right" evidence="5">
        <dbReference type="Rhea" id="RHEA:45249"/>
    </physiologicalReaction>
</comment>
<evidence type="ECO:0000256" key="8">
    <source>
        <dbReference type="ARBA" id="ARBA00004555"/>
    </source>
</evidence>
<comment type="catalytic activity">
    <reaction evidence="1">
        <text>(9Z,12Z)-octadecadienoate(out) = (9Z,12Z)-octadecadienoate(in)</text>
        <dbReference type="Rhea" id="RHEA:45264"/>
        <dbReference type="ChEBI" id="CHEBI:30245"/>
    </reaction>
    <physiologicalReaction direction="left-to-right" evidence="1">
        <dbReference type="Rhea" id="RHEA:45265"/>
    </physiologicalReaction>
</comment>
<dbReference type="GO" id="GO:0007155">
    <property type="term" value="P:cell adhesion"/>
    <property type="evidence" value="ECO:0007669"/>
    <property type="project" value="UniProtKB-KW"/>
</dbReference>
<evidence type="ECO:0000313" key="35">
    <source>
        <dbReference type="Proteomes" id="UP000694559"/>
    </source>
</evidence>
<evidence type="ECO:0000256" key="15">
    <source>
        <dbReference type="ARBA" id="ARBA00022692"/>
    </source>
</evidence>
<evidence type="ECO:0000256" key="12">
    <source>
        <dbReference type="ARBA" id="ARBA00022448"/>
    </source>
</evidence>
<dbReference type="GO" id="GO:0030169">
    <property type="term" value="F:low-density lipoprotein particle binding"/>
    <property type="evidence" value="ECO:0007669"/>
    <property type="project" value="TreeGrafter"/>
</dbReference>
<dbReference type="Pfam" id="PF01130">
    <property type="entry name" value="CD36"/>
    <property type="match status" value="1"/>
</dbReference>
<dbReference type="GO" id="GO:0034383">
    <property type="term" value="P:low-density lipoprotein particle clearance"/>
    <property type="evidence" value="ECO:0007669"/>
    <property type="project" value="TreeGrafter"/>
</dbReference>
<dbReference type="GO" id="GO:0006898">
    <property type="term" value="P:receptor-mediated endocytosis"/>
    <property type="evidence" value="ECO:0007669"/>
    <property type="project" value="TreeGrafter"/>
</dbReference>
<evidence type="ECO:0000256" key="32">
    <source>
        <dbReference type="PIRSR" id="PIRSR605428-52"/>
    </source>
</evidence>
<keyword evidence="14" id="KW-1017">Isopeptide bond</keyword>
<evidence type="ECO:0000256" key="23">
    <source>
        <dbReference type="ARBA" id="ARBA00023157"/>
    </source>
</evidence>
<dbReference type="GO" id="GO:0019915">
    <property type="term" value="P:lipid storage"/>
    <property type="evidence" value="ECO:0007669"/>
    <property type="project" value="TreeGrafter"/>
</dbReference>
<evidence type="ECO:0000256" key="19">
    <source>
        <dbReference type="ARBA" id="ARBA00023034"/>
    </source>
</evidence>
<evidence type="ECO:0000313" key="34">
    <source>
        <dbReference type="Ensembl" id="ENSNNAP00000019489.1"/>
    </source>
</evidence>
<evidence type="ECO:0000256" key="33">
    <source>
        <dbReference type="SAM" id="Phobius"/>
    </source>
</evidence>
<evidence type="ECO:0000256" key="3">
    <source>
        <dbReference type="ARBA" id="ARBA00000934"/>
    </source>
</evidence>
<evidence type="ECO:0000256" key="30">
    <source>
        <dbReference type="ARBA" id="ARBA00032188"/>
    </source>
</evidence>
<evidence type="ECO:0000256" key="9">
    <source>
        <dbReference type="ARBA" id="ARBA00004651"/>
    </source>
</evidence>
<keyword evidence="18 33" id="KW-1133">Transmembrane helix</keyword>
<evidence type="ECO:0000256" key="17">
    <source>
        <dbReference type="ARBA" id="ARBA00022889"/>
    </source>
</evidence>
<comment type="catalytic activity">
    <reaction evidence="2">
        <text>(9Z)-octadecenoate(out) = (9Z)-octadecenoate(in)</text>
        <dbReference type="Rhea" id="RHEA:33655"/>
        <dbReference type="ChEBI" id="CHEBI:30823"/>
    </reaction>
    <physiologicalReaction direction="left-to-right" evidence="2">
        <dbReference type="Rhea" id="RHEA:33656"/>
    </physiologicalReaction>
</comment>
<evidence type="ECO:0000256" key="10">
    <source>
        <dbReference type="ARBA" id="ARBA00010532"/>
    </source>
</evidence>
<proteinExistence type="inferred from homology"/>
<evidence type="ECO:0000256" key="1">
    <source>
        <dbReference type="ARBA" id="ARBA00000542"/>
    </source>
</evidence>
<keyword evidence="21 33" id="KW-0472">Membrane</keyword>
<evidence type="ECO:0000256" key="25">
    <source>
        <dbReference type="ARBA" id="ARBA00023180"/>
    </source>
</evidence>
<keyword evidence="26" id="KW-0449">Lipoprotein</keyword>
<evidence type="ECO:0000256" key="26">
    <source>
        <dbReference type="ARBA" id="ARBA00023288"/>
    </source>
</evidence>
<dbReference type="GO" id="GO:0009986">
    <property type="term" value="C:cell surface"/>
    <property type="evidence" value="ECO:0007669"/>
    <property type="project" value="TreeGrafter"/>
</dbReference>
<keyword evidence="16" id="KW-0832">Ubl conjugation</keyword>
<feature type="disulfide bond" evidence="32">
    <location>
        <begin position="245"/>
        <end position="313"/>
    </location>
</feature>
<keyword evidence="35" id="KW-1185">Reference proteome</keyword>
<comment type="catalytic activity">
    <reaction evidence="27">
        <text>tetracosanoate(out) = tetracosanoate(in)</text>
        <dbReference type="Rhea" id="RHEA:45260"/>
        <dbReference type="ChEBI" id="CHEBI:31014"/>
    </reaction>
    <physiologicalReaction direction="left-to-right" evidence="27">
        <dbReference type="Rhea" id="RHEA:45261"/>
    </physiologicalReaction>
</comment>
<dbReference type="PANTHER" id="PTHR11923:SF12">
    <property type="entry name" value="PLATELET GLYCOPROTEIN 4"/>
    <property type="match status" value="1"/>
</dbReference>
<organism evidence="34 35">
    <name type="scientific">Naja naja</name>
    <name type="common">Indian cobra</name>
    <dbReference type="NCBI Taxonomy" id="35670"/>
    <lineage>
        <taxon>Eukaryota</taxon>
        <taxon>Metazoa</taxon>
        <taxon>Chordata</taxon>
        <taxon>Craniata</taxon>
        <taxon>Vertebrata</taxon>
        <taxon>Euteleostomi</taxon>
        <taxon>Lepidosauria</taxon>
        <taxon>Squamata</taxon>
        <taxon>Bifurcata</taxon>
        <taxon>Unidentata</taxon>
        <taxon>Episquamata</taxon>
        <taxon>Toxicofera</taxon>
        <taxon>Serpentes</taxon>
        <taxon>Colubroidea</taxon>
        <taxon>Elapidae</taxon>
        <taxon>Elapinae</taxon>
        <taxon>Naja</taxon>
    </lineage>
</organism>
<dbReference type="AlphaFoldDB" id="A0A8C6XV10"/>
<dbReference type="GO" id="GO:0042953">
    <property type="term" value="P:lipoprotein transport"/>
    <property type="evidence" value="ECO:0007669"/>
    <property type="project" value="TreeGrafter"/>
</dbReference>
<feature type="transmembrane region" description="Helical" evidence="33">
    <location>
        <begin position="446"/>
        <end position="469"/>
    </location>
</feature>
<sequence length="475" mass="54120">MGCSPNCGLITVATIGAVLAVLGAILIPVGNHFIDKTVEKEVVIENGTIAYQNWVLPGSPIYREFWVFDVQNPEDVMQNGSAPIFKQKGPYTYRMRYIPKQNITEHKDATLSYLQPNIFIFQPDMSAGPENDTFTTVNLAVVTAPVLYKNGFMQFLMDIWMRSAKSKLLQTRTVKEILWGYEDPFLKKIPIIKIDKVVGIFYPVSMISEGKINFRGCDLKESICAAIRNTSVKFRKNLKYWTSYCNMVNGTDGTAFHPFVKKSEQLYFFSSDICRSIYGFFDRDLTVKDIPLYRFSIPPSAFASAFTNPDNICFCTERVVSRNCTTSGVLDVSSCKQGRKPVYISLPHFLHGSQRIFQFVKGMEPNVEEHTTFLDVEPITGFTLAFSKRLQVNLLVQNNPKITALKNIKHRFYFPVLWLNETAIITDEKAEFFRSKVTNKIKLLNLLQLTLMIVGSVMFLGFLFAFFMCKGKSRK</sequence>
<keyword evidence="17" id="KW-0130">Cell adhesion</keyword>
<dbReference type="GO" id="GO:0016324">
    <property type="term" value="C:apical plasma membrane"/>
    <property type="evidence" value="ECO:0007669"/>
    <property type="project" value="UniProtKB-SubCell"/>
</dbReference>
<evidence type="ECO:0000256" key="4">
    <source>
        <dbReference type="ARBA" id="ARBA00000996"/>
    </source>
</evidence>
<evidence type="ECO:0000256" key="20">
    <source>
        <dbReference type="ARBA" id="ARBA00023055"/>
    </source>
</evidence>
<reference evidence="34" key="1">
    <citation type="submission" date="2025-08" db="UniProtKB">
        <authorList>
            <consortium name="Ensembl"/>
        </authorList>
    </citation>
    <scope>IDENTIFICATION</scope>
</reference>
<evidence type="ECO:0000256" key="21">
    <source>
        <dbReference type="ARBA" id="ARBA00023136"/>
    </source>
</evidence>
<comment type="subcellular location">
    <subcellularLocation>
        <location evidence="6">Apical cell membrane</location>
    </subcellularLocation>
    <subcellularLocation>
        <location evidence="9">Cell membrane</location>
        <topology evidence="9">Multi-pass membrane protein</topology>
    </subcellularLocation>
    <subcellularLocation>
        <location evidence="8">Golgi apparatus</location>
    </subcellularLocation>
    <subcellularLocation>
        <location evidence="7">Membrane raft</location>
    </subcellularLocation>
</comment>
<evidence type="ECO:0000256" key="14">
    <source>
        <dbReference type="ARBA" id="ARBA00022499"/>
    </source>
</evidence>
<dbReference type="OrthoDB" id="195015at2759"/>
<protein>
    <recommendedName>
        <fullName evidence="11">Platelet glycoprotein 4</fullName>
    </recommendedName>
    <alternativeName>
        <fullName evidence="31">Glycoprotein IIIb</fullName>
    </alternativeName>
    <alternativeName>
        <fullName evidence="29">PAS IV</fullName>
    </alternativeName>
    <alternativeName>
        <fullName evidence="30">PAS-4</fullName>
    </alternativeName>
    <alternativeName>
        <fullName evidence="28">Platelet glycoprotein IV</fullName>
    </alternativeName>
</protein>
<name>A0A8C6XV10_NAJNA</name>
<keyword evidence="15 33" id="KW-0812">Transmembrane</keyword>
<evidence type="ECO:0000256" key="18">
    <source>
        <dbReference type="ARBA" id="ARBA00022989"/>
    </source>
</evidence>
<dbReference type="GO" id="GO:0005044">
    <property type="term" value="F:scavenger receptor activity"/>
    <property type="evidence" value="ECO:0007669"/>
    <property type="project" value="TreeGrafter"/>
</dbReference>
<evidence type="ECO:0000256" key="28">
    <source>
        <dbReference type="ARBA" id="ARBA00029966"/>
    </source>
</evidence>
<dbReference type="GO" id="GO:0150094">
    <property type="term" value="P:amyloid-beta clearance by cellular catabolic process"/>
    <property type="evidence" value="ECO:0007669"/>
    <property type="project" value="TreeGrafter"/>
</dbReference>
<dbReference type="Ensembl" id="ENSNNAT00000020457.1">
    <property type="protein sequence ID" value="ENSNNAP00000019489.1"/>
    <property type="gene ID" value="ENSNNAG00000012974.1"/>
</dbReference>
<keyword evidence="24" id="KW-0675">Receptor</keyword>
<evidence type="ECO:0000256" key="16">
    <source>
        <dbReference type="ARBA" id="ARBA00022843"/>
    </source>
</evidence>
<feature type="disulfide bond" evidence="32">
    <location>
        <begin position="274"/>
        <end position="335"/>
    </location>
</feature>
<reference evidence="34" key="2">
    <citation type="submission" date="2025-09" db="UniProtKB">
        <authorList>
            <consortium name="Ensembl"/>
        </authorList>
    </citation>
    <scope>IDENTIFICATION</scope>
</reference>
<keyword evidence="12" id="KW-0813">Transport</keyword>
<keyword evidence="23 32" id="KW-1015">Disulfide bond</keyword>
<dbReference type="PRINTS" id="PR01609">
    <property type="entry name" value="CD36FAMILY"/>
</dbReference>
<keyword evidence="25" id="KW-0325">Glycoprotein</keyword>
<keyword evidence="20" id="KW-0445">Lipid transport</keyword>